<organism evidence="1 2">
    <name type="scientific">Aquicoccus porphyridii</name>
    <dbReference type="NCBI Taxonomy" id="1852029"/>
    <lineage>
        <taxon>Bacteria</taxon>
        <taxon>Pseudomonadati</taxon>
        <taxon>Pseudomonadota</taxon>
        <taxon>Alphaproteobacteria</taxon>
        <taxon>Rhodobacterales</taxon>
        <taxon>Paracoccaceae</taxon>
        <taxon>Aquicoccus</taxon>
    </lineage>
</organism>
<dbReference type="AlphaFoldDB" id="A0A5A9ZTQ3"/>
<reference evidence="1 2" key="1">
    <citation type="submission" date="2019-07" db="EMBL/GenBank/DDBJ databases">
        <title>Aquicoccus porphyridii gen. nov., sp. nov., isolated from a small marine red alga, Porphyridium marinum.</title>
        <authorList>
            <person name="Liu L."/>
        </authorList>
    </citation>
    <scope>NUCLEOTIDE SEQUENCE [LARGE SCALE GENOMIC DNA]</scope>
    <source>
        <strain evidence="1 2">L1 8-17</strain>
    </source>
</reference>
<sequence>MGDLVRSESSLPLDLLHERFNKAIDDQNIAHANAFLSPMTITLGDEFQGIARTLAQAAMIARDLRFQLLADKIDCRFVVGLVEIKTPINPDKAWNMMGPGLAKARNKLNQKKADQYYRFSLPEESVMEVVLDALGAGLSAIERGWTDQQREDISGLMSGSTPAELARRRNVSVHSIYKVRGSGSYDAYAMQWNAISEALAWLDKKEGLG</sequence>
<dbReference type="EMBL" id="VINQ01000002">
    <property type="protein sequence ID" value="KAA0920529.1"/>
    <property type="molecule type" value="Genomic_DNA"/>
</dbReference>
<name>A0A5A9ZTQ3_9RHOB</name>
<proteinExistence type="predicted"/>
<accession>A0A5A9ZTQ3</accession>
<comment type="caution">
    <text evidence="1">The sequence shown here is derived from an EMBL/GenBank/DDBJ whole genome shotgun (WGS) entry which is preliminary data.</text>
</comment>
<dbReference type="Proteomes" id="UP000325291">
    <property type="component" value="Unassembled WGS sequence"/>
</dbReference>
<evidence type="ECO:0008006" key="3">
    <source>
        <dbReference type="Google" id="ProtNLM"/>
    </source>
</evidence>
<dbReference type="Pfam" id="PF16264">
    <property type="entry name" value="SatD"/>
    <property type="match status" value="1"/>
</dbReference>
<dbReference type="RefSeq" id="WP_111363358.1">
    <property type="nucleotide sequence ID" value="NZ_JASHJG010000003.1"/>
</dbReference>
<keyword evidence="2" id="KW-1185">Reference proteome</keyword>
<evidence type="ECO:0000313" key="2">
    <source>
        <dbReference type="Proteomes" id="UP000325291"/>
    </source>
</evidence>
<evidence type="ECO:0000313" key="1">
    <source>
        <dbReference type="EMBL" id="KAA0920529.1"/>
    </source>
</evidence>
<dbReference type="InterPro" id="IPR032580">
    <property type="entry name" value="SatD"/>
</dbReference>
<protein>
    <recommendedName>
        <fullName evidence="3">SatD family (SatD)</fullName>
    </recommendedName>
</protein>
<gene>
    <name evidence="1" type="ORF">FLO80_04890</name>
</gene>